<gene>
    <name evidence="1" type="ORF">EHS24_003934</name>
</gene>
<comment type="caution">
    <text evidence="1">The sequence shown here is derived from an EMBL/GenBank/DDBJ whole genome shotgun (WGS) entry which is preliminary data.</text>
</comment>
<sequence>MYGSRPGHLPYPYQICRAQCNFGHLCRPSLSAPGMWRCAYCGKALPPPPPFAA</sequence>
<dbReference type="RefSeq" id="XP_028472140.1">
    <property type="nucleotide sequence ID" value="XM_028619567.1"/>
</dbReference>
<dbReference type="GeneID" id="39588477"/>
<evidence type="ECO:0000313" key="2">
    <source>
        <dbReference type="Proteomes" id="UP000279236"/>
    </source>
</evidence>
<dbReference type="AlphaFoldDB" id="A0A427XDZ7"/>
<accession>A0A427XDZ7</accession>
<evidence type="ECO:0000313" key="1">
    <source>
        <dbReference type="EMBL" id="RSH76993.1"/>
    </source>
</evidence>
<name>A0A427XDZ7_9TREE</name>
<dbReference type="EMBL" id="RSCE01000019">
    <property type="protein sequence ID" value="RSH76993.1"/>
    <property type="molecule type" value="Genomic_DNA"/>
</dbReference>
<organism evidence="1 2">
    <name type="scientific">Apiotrichum porosum</name>
    <dbReference type="NCBI Taxonomy" id="105984"/>
    <lineage>
        <taxon>Eukaryota</taxon>
        <taxon>Fungi</taxon>
        <taxon>Dikarya</taxon>
        <taxon>Basidiomycota</taxon>
        <taxon>Agaricomycotina</taxon>
        <taxon>Tremellomycetes</taxon>
        <taxon>Trichosporonales</taxon>
        <taxon>Trichosporonaceae</taxon>
        <taxon>Apiotrichum</taxon>
    </lineage>
</organism>
<protein>
    <submittedName>
        <fullName evidence="1">Uncharacterized protein</fullName>
    </submittedName>
</protein>
<keyword evidence="2" id="KW-1185">Reference proteome</keyword>
<reference evidence="1 2" key="1">
    <citation type="submission" date="2018-11" db="EMBL/GenBank/DDBJ databases">
        <title>Genome sequence of Apiotrichum porosum DSM 27194.</title>
        <authorList>
            <person name="Aliyu H."/>
            <person name="Gorte O."/>
            <person name="Ochsenreither K."/>
        </authorList>
    </citation>
    <scope>NUCLEOTIDE SEQUENCE [LARGE SCALE GENOMIC DNA]</scope>
    <source>
        <strain evidence="1 2">DSM 27194</strain>
    </source>
</reference>
<dbReference type="Proteomes" id="UP000279236">
    <property type="component" value="Unassembled WGS sequence"/>
</dbReference>
<proteinExistence type="predicted"/>